<evidence type="ECO:0000313" key="4">
    <source>
        <dbReference type="Proteomes" id="UP000290767"/>
    </source>
</evidence>
<proteinExistence type="predicted"/>
<comment type="caution">
    <text evidence="3">The sequence shown here is derived from an EMBL/GenBank/DDBJ whole genome shotgun (WGS) entry which is preliminary data.</text>
</comment>
<dbReference type="RefSeq" id="WP_129422565.1">
    <property type="nucleotide sequence ID" value="NZ_MZMU01000028.1"/>
</dbReference>
<name>A0A4Q1TBS1_RHILE</name>
<dbReference type="EMBL" id="MZMU01000028">
    <property type="protein sequence ID" value="RXT15669.1"/>
    <property type="molecule type" value="Genomic_DNA"/>
</dbReference>
<dbReference type="InterPro" id="IPR043724">
    <property type="entry name" value="DUF5666"/>
</dbReference>
<reference evidence="3 4" key="1">
    <citation type="submission" date="2017-03" db="EMBL/GenBank/DDBJ databases">
        <authorList>
            <person name="Safronova V.I."/>
            <person name="Sazanova A.L."/>
            <person name="Chirak E.R."/>
        </authorList>
    </citation>
    <scope>NUCLEOTIDE SEQUENCE [LARGE SCALE GENOMIC DNA]</scope>
    <source>
        <strain evidence="3 4">Tri-43</strain>
    </source>
</reference>
<feature type="region of interest" description="Disordered" evidence="1">
    <location>
        <begin position="250"/>
        <end position="363"/>
    </location>
</feature>
<sequence>MTPSALSRRQFLLAGIALQVLGPKIAAAQPTGTGDHGIGGSGLSIRGGGENEDHGIGGTGIVGTIQGFGSIIVNNIHIPFSATTPIEIDGRRVRASAMKVGHVARVLLTGKLAARITIASEVQGRIDRIDKTGMTVLGQTIDTTGVATKGLRKGKRVAVFGIRKPDGTIIARRIEPRSVSEGAHVRGIPVKSSNRVLIGGLSLGSTHGYLAGKQTLVRLKAVADRLIITRIQAEPLVPGLKRGIVNVETFRPTDKDGPGAGPRGSAPFGSTPPSPDGHGFVDVGVRDSSRMTGFPDGRIPDGFGSRRPGGPSDRPPPDRSPFGRGGPDRDFSAPDRGGPPRQDAPPPGPPPPGPGPGPGPGPH</sequence>
<feature type="domain" description="DUF5666" evidence="2">
    <location>
        <begin position="123"/>
        <end position="175"/>
    </location>
</feature>
<dbReference type="AlphaFoldDB" id="A0A4Q1TBS1"/>
<evidence type="ECO:0000259" key="2">
    <source>
        <dbReference type="Pfam" id="PF18914"/>
    </source>
</evidence>
<protein>
    <recommendedName>
        <fullName evidence="2">DUF5666 domain-containing protein</fullName>
    </recommendedName>
</protein>
<dbReference type="Pfam" id="PF18914">
    <property type="entry name" value="DUF5666"/>
    <property type="match status" value="1"/>
</dbReference>
<feature type="compositionally biased region" description="Low complexity" evidence="1">
    <location>
        <begin position="300"/>
        <end position="312"/>
    </location>
</feature>
<evidence type="ECO:0000313" key="3">
    <source>
        <dbReference type="EMBL" id="RXT15669.1"/>
    </source>
</evidence>
<evidence type="ECO:0000256" key="1">
    <source>
        <dbReference type="SAM" id="MobiDB-lite"/>
    </source>
</evidence>
<feature type="compositionally biased region" description="Pro residues" evidence="1">
    <location>
        <begin position="342"/>
        <end position="363"/>
    </location>
</feature>
<accession>A0A4Q1TBS1</accession>
<gene>
    <name evidence="3" type="ORF">B5P46_33825</name>
</gene>
<organism evidence="3 4">
    <name type="scientific">Rhizobium leguminosarum</name>
    <dbReference type="NCBI Taxonomy" id="384"/>
    <lineage>
        <taxon>Bacteria</taxon>
        <taxon>Pseudomonadati</taxon>
        <taxon>Pseudomonadota</taxon>
        <taxon>Alphaproteobacteria</taxon>
        <taxon>Hyphomicrobiales</taxon>
        <taxon>Rhizobiaceae</taxon>
        <taxon>Rhizobium/Agrobacterium group</taxon>
        <taxon>Rhizobium</taxon>
    </lineage>
</organism>
<dbReference type="Proteomes" id="UP000290767">
    <property type="component" value="Unassembled WGS sequence"/>
</dbReference>